<dbReference type="Proteomes" id="UP000249794">
    <property type="component" value="Unassembled WGS sequence"/>
</dbReference>
<gene>
    <name evidence="1" type="ORF">DCF15_10655</name>
</gene>
<comment type="caution">
    <text evidence="1">The sequence shown here is derived from an EMBL/GenBank/DDBJ whole genome shotgun (WGS) entry which is preliminary data.</text>
</comment>
<proteinExistence type="predicted"/>
<dbReference type="EMBL" id="QBMP01000097">
    <property type="protein sequence ID" value="PZO55373.1"/>
    <property type="molecule type" value="Genomic_DNA"/>
</dbReference>
<sequence length="65" mass="7657">MCRRTVTTSWLYFLIAMISFMPRIQTLEIAQNGIQRADILSQIEPLRRVSTFLVFALTKKRSTFF</sequence>
<evidence type="ECO:0000313" key="1">
    <source>
        <dbReference type="EMBL" id="PZO55373.1"/>
    </source>
</evidence>
<accession>A0A2W4XDK4</accession>
<evidence type="ECO:0000313" key="2">
    <source>
        <dbReference type="Proteomes" id="UP000249794"/>
    </source>
</evidence>
<reference evidence="2" key="1">
    <citation type="submission" date="2018-04" db="EMBL/GenBank/DDBJ databases">
        <authorList>
            <person name="Cornet L."/>
        </authorList>
    </citation>
    <scope>NUCLEOTIDE SEQUENCE [LARGE SCALE GENOMIC DNA]</scope>
</reference>
<organism evidence="1 2">
    <name type="scientific">Phormidesmis priestleyi</name>
    <dbReference type="NCBI Taxonomy" id="268141"/>
    <lineage>
        <taxon>Bacteria</taxon>
        <taxon>Bacillati</taxon>
        <taxon>Cyanobacteriota</taxon>
        <taxon>Cyanophyceae</taxon>
        <taxon>Leptolyngbyales</taxon>
        <taxon>Leptolyngbyaceae</taxon>
        <taxon>Phormidesmis</taxon>
    </lineage>
</organism>
<protein>
    <submittedName>
        <fullName evidence="1">Uncharacterized protein</fullName>
    </submittedName>
</protein>
<dbReference type="AlphaFoldDB" id="A0A2W4XDK4"/>
<reference evidence="1 2" key="2">
    <citation type="submission" date="2018-06" db="EMBL/GenBank/DDBJ databases">
        <title>Metagenomic assembly of (sub)arctic Cyanobacteria and their associated microbiome from non-axenic cultures.</title>
        <authorList>
            <person name="Baurain D."/>
        </authorList>
    </citation>
    <scope>NUCLEOTIDE SEQUENCE [LARGE SCALE GENOMIC DNA]</scope>
    <source>
        <strain evidence="1">ULC027bin1</strain>
    </source>
</reference>
<name>A0A2W4XDK4_9CYAN</name>